<feature type="region of interest" description="Disordered" evidence="1">
    <location>
        <begin position="1"/>
        <end position="26"/>
    </location>
</feature>
<accession>K1Q7R6</accession>
<evidence type="ECO:0000313" key="2">
    <source>
        <dbReference type="EMBL" id="EKC24885.1"/>
    </source>
</evidence>
<organism evidence="2">
    <name type="scientific">Magallana gigas</name>
    <name type="common">Pacific oyster</name>
    <name type="synonym">Crassostrea gigas</name>
    <dbReference type="NCBI Taxonomy" id="29159"/>
    <lineage>
        <taxon>Eukaryota</taxon>
        <taxon>Metazoa</taxon>
        <taxon>Spiralia</taxon>
        <taxon>Lophotrochozoa</taxon>
        <taxon>Mollusca</taxon>
        <taxon>Bivalvia</taxon>
        <taxon>Autobranchia</taxon>
        <taxon>Pteriomorphia</taxon>
        <taxon>Ostreida</taxon>
        <taxon>Ostreoidea</taxon>
        <taxon>Ostreidae</taxon>
        <taxon>Magallana</taxon>
    </lineage>
</organism>
<protein>
    <submittedName>
        <fullName evidence="2">Uncharacterized protein</fullName>
    </submittedName>
</protein>
<name>K1Q7R6_MAGGI</name>
<evidence type="ECO:0000256" key="1">
    <source>
        <dbReference type="SAM" id="MobiDB-lite"/>
    </source>
</evidence>
<proteinExistence type="predicted"/>
<dbReference type="EMBL" id="JH816055">
    <property type="protein sequence ID" value="EKC24885.1"/>
    <property type="molecule type" value="Genomic_DNA"/>
</dbReference>
<sequence length="108" mass="12020">MATYSALGNRKKNLAATPAPDTHAEQQAGCDLMSRDSGCCKISINLLQNATRSSRSSISYVPSRNIFRVLSLGCNWLSSMKAINSFTLYVHKKQFTDRNAFDHTLFDI</sequence>
<dbReference type="AlphaFoldDB" id="K1Q7R6"/>
<gene>
    <name evidence="2" type="ORF">CGI_10021484</name>
</gene>
<reference evidence="2" key="1">
    <citation type="journal article" date="2012" name="Nature">
        <title>The oyster genome reveals stress adaptation and complexity of shell formation.</title>
        <authorList>
            <person name="Zhang G."/>
            <person name="Fang X."/>
            <person name="Guo X."/>
            <person name="Li L."/>
            <person name="Luo R."/>
            <person name="Xu F."/>
            <person name="Yang P."/>
            <person name="Zhang L."/>
            <person name="Wang X."/>
            <person name="Qi H."/>
            <person name="Xiong Z."/>
            <person name="Que H."/>
            <person name="Xie Y."/>
            <person name="Holland P.W."/>
            <person name="Paps J."/>
            <person name="Zhu Y."/>
            <person name="Wu F."/>
            <person name="Chen Y."/>
            <person name="Wang J."/>
            <person name="Peng C."/>
            <person name="Meng J."/>
            <person name="Yang L."/>
            <person name="Liu J."/>
            <person name="Wen B."/>
            <person name="Zhang N."/>
            <person name="Huang Z."/>
            <person name="Zhu Q."/>
            <person name="Feng Y."/>
            <person name="Mount A."/>
            <person name="Hedgecock D."/>
            <person name="Xu Z."/>
            <person name="Liu Y."/>
            <person name="Domazet-Loso T."/>
            <person name="Du Y."/>
            <person name="Sun X."/>
            <person name="Zhang S."/>
            <person name="Liu B."/>
            <person name="Cheng P."/>
            <person name="Jiang X."/>
            <person name="Li J."/>
            <person name="Fan D."/>
            <person name="Wang W."/>
            <person name="Fu W."/>
            <person name="Wang T."/>
            <person name="Wang B."/>
            <person name="Zhang J."/>
            <person name="Peng Z."/>
            <person name="Li Y."/>
            <person name="Li N."/>
            <person name="Wang J."/>
            <person name="Chen M."/>
            <person name="He Y."/>
            <person name="Tan F."/>
            <person name="Song X."/>
            <person name="Zheng Q."/>
            <person name="Huang R."/>
            <person name="Yang H."/>
            <person name="Du X."/>
            <person name="Chen L."/>
            <person name="Yang M."/>
            <person name="Gaffney P.M."/>
            <person name="Wang S."/>
            <person name="Luo L."/>
            <person name="She Z."/>
            <person name="Ming Y."/>
            <person name="Huang W."/>
            <person name="Zhang S."/>
            <person name="Huang B."/>
            <person name="Zhang Y."/>
            <person name="Qu T."/>
            <person name="Ni P."/>
            <person name="Miao G."/>
            <person name="Wang J."/>
            <person name="Wang Q."/>
            <person name="Steinberg C.E."/>
            <person name="Wang H."/>
            <person name="Li N."/>
            <person name="Qian L."/>
            <person name="Zhang G."/>
            <person name="Li Y."/>
            <person name="Yang H."/>
            <person name="Liu X."/>
            <person name="Wang J."/>
            <person name="Yin Y."/>
            <person name="Wang J."/>
        </authorList>
    </citation>
    <scope>NUCLEOTIDE SEQUENCE [LARGE SCALE GENOMIC DNA]</scope>
    <source>
        <strain evidence="2">05x7-T-G4-1.051#20</strain>
    </source>
</reference>
<dbReference type="HOGENOM" id="CLU_2199476_0_0_1"/>
<dbReference type="InParanoid" id="K1Q7R6"/>